<feature type="region of interest" description="Disordered" evidence="12">
    <location>
        <begin position="1"/>
        <end position="62"/>
    </location>
</feature>
<evidence type="ECO:0000256" key="10">
    <source>
        <dbReference type="RuleBase" id="RU369038"/>
    </source>
</evidence>
<dbReference type="Gene3D" id="1.10.10.60">
    <property type="entry name" value="Homeodomain-like"/>
    <property type="match status" value="1"/>
</dbReference>
<evidence type="ECO:0000256" key="11">
    <source>
        <dbReference type="SAM" id="Coils"/>
    </source>
</evidence>
<dbReference type="InterPro" id="IPR001356">
    <property type="entry name" value="HD"/>
</dbReference>
<comment type="similarity">
    <text evidence="7 10">Belongs to the HD-ZIP homeobox family. Class I subfamily.</text>
</comment>
<evidence type="ECO:0000256" key="5">
    <source>
        <dbReference type="ARBA" id="ARBA00023163"/>
    </source>
</evidence>
<evidence type="ECO:0000256" key="3">
    <source>
        <dbReference type="ARBA" id="ARBA00023125"/>
    </source>
</evidence>
<keyword evidence="6 8" id="KW-0539">Nucleus</keyword>
<evidence type="ECO:0000256" key="12">
    <source>
        <dbReference type="SAM" id="MobiDB-lite"/>
    </source>
</evidence>
<evidence type="ECO:0000256" key="9">
    <source>
        <dbReference type="RuleBase" id="RU000682"/>
    </source>
</evidence>
<evidence type="ECO:0000256" key="8">
    <source>
        <dbReference type="PROSITE-ProRule" id="PRU00108"/>
    </source>
</evidence>
<feature type="domain" description="Homeobox" evidence="13">
    <location>
        <begin position="50"/>
        <end position="110"/>
    </location>
</feature>
<dbReference type="SMART" id="SM00389">
    <property type="entry name" value="HOX"/>
    <property type="match status" value="1"/>
</dbReference>
<dbReference type="GO" id="GO:0000981">
    <property type="term" value="F:DNA-binding transcription factor activity, RNA polymerase II-specific"/>
    <property type="evidence" value="ECO:0007669"/>
    <property type="project" value="UniProtKB-UniRule"/>
</dbReference>
<dbReference type="GO" id="GO:0045893">
    <property type="term" value="P:positive regulation of DNA-templated transcription"/>
    <property type="evidence" value="ECO:0007669"/>
    <property type="project" value="TreeGrafter"/>
</dbReference>
<dbReference type="InterPro" id="IPR003106">
    <property type="entry name" value="Leu_zip_homeo"/>
</dbReference>
<evidence type="ECO:0000256" key="2">
    <source>
        <dbReference type="ARBA" id="ARBA00023015"/>
    </source>
</evidence>
<evidence type="ECO:0000313" key="14">
    <source>
        <dbReference type="EMBL" id="CAI9109662.1"/>
    </source>
</evidence>
<feature type="compositionally biased region" description="Acidic residues" evidence="12">
    <location>
        <begin position="35"/>
        <end position="51"/>
    </location>
</feature>
<dbReference type="GO" id="GO:0005634">
    <property type="term" value="C:nucleus"/>
    <property type="evidence" value="ECO:0007669"/>
    <property type="project" value="UniProtKB-SubCell"/>
</dbReference>
<dbReference type="Proteomes" id="UP001161247">
    <property type="component" value="Chromosome 6"/>
</dbReference>
<dbReference type="PANTHER" id="PTHR24326:SF176">
    <property type="entry name" value="HOMEOBOX-LEUCINE ZIPPER PROTEIN ATHB-13"/>
    <property type="match status" value="1"/>
</dbReference>
<keyword evidence="3 8" id="KW-0238">DNA-binding</keyword>
<keyword evidence="5 10" id="KW-0804">Transcription</keyword>
<evidence type="ECO:0000313" key="15">
    <source>
        <dbReference type="Proteomes" id="UP001161247"/>
    </source>
</evidence>
<comment type="subcellular location">
    <subcellularLocation>
        <location evidence="1 8 9">Nucleus</location>
    </subcellularLocation>
</comment>
<evidence type="ECO:0000256" key="6">
    <source>
        <dbReference type="ARBA" id="ARBA00023242"/>
    </source>
</evidence>
<feature type="coiled-coil region" evidence="11">
    <location>
        <begin position="102"/>
        <end position="136"/>
    </location>
</feature>
<sequence length="230" mass="26277">MNGGNGMIRRSVSFSGVGGHHHQPPPPAAEHDPDLQAEDDGDEVEDQEDAPLGEKKRRLSQEQVAALEKSFEQNNKLDQERKMKLARTLNLQPRQVSIWFQNRRARCKTKQIEKDYEQLKKQMEILRADNEVLRAQNQHYHSELMALKARAPTGMGVINLNQHENDQASWSNGSDNSLDMNIFPNSVVQPNFVKPDIPNQNGGGLMGNVMFNNVEEQPSYWPWPEQPNFR</sequence>
<comment type="function">
    <text evidence="10">Transcription factor.</text>
</comment>
<evidence type="ECO:0000256" key="1">
    <source>
        <dbReference type="ARBA" id="ARBA00004123"/>
    </source>
</evidence>
<feature type="DNA-binding region" description="Homeobox" evidence="8">
    <location>
        <begin position="52"/>
        <end position="111"/>
    </location>
</feature>
<reference evidence="14" key="1">
    <citation type="submission" date="2023-03" db="EMBL/GenBank/DDBJ databases">
        <authorList>
            <person name="Julca I."/>
        </authorList>
    </citation>
    <scope>NUCLEOTIDE SEQUENCE</scope>
</reference>
<dbReference type="GO" id="GO:0043565">
    <property type="term" value="F:sequence-specific DNA binding"/>
    <property type="evidence" value="ECO:0007669"/>
    <property type="project" value="InterPro"/>
</dbReference>
<dbReference type="SUPFAM" id="SSF46689">
    <property type="entry name" value="Homeodomain-like"/>
    <property type="match status" value="1"/>
</dbReference>
<keyword evidence="11" id="KW-0175">Coiled coil</keyword>
<gene>
    <name evidence="14" type="ORF">OLC1_LOCUS17505</name>
</gene>
<organism evidence="14 15">
    <name type="scientific">Oldenlandia corymbosa var. corymbosa</name>
    <dbReference type="NCBI Taxonomy" id="529605"/>
    <lineage>
        <taxon>Eukaryota</taxon>
        <taxon>Viridiplantae</taxon>
        <taxon>Streptophyta</taxon>
        <taxon>Embryophyta</taxon>
        <taxon>Tracheophyta</taxon>
        <taxon>Spermatophyta</taxon>
        <taxon>Magnoliopsida</taxon>
        <taxon>eudicotyledons</taxon>
        <taxon>Gunneridae</taxon>
        <taxon>Pentapetalae</taxon>
        <taxon>asterids</taxon>
        <taxon>lamiids</taxon>
        <taxon>Gentianales</taxon>
        <taxon>Rubiaceae</taxon>
        <taxon>Rubioideae</taxon>
        <taxon>Spermacoceae</taxon>
        <taxon>Hedyotis-Oldenlandia complex</taxon>
        <taxon>Oldenlandia</taxon>
    </lineage>
</organism>
<dbReference type="AlphaFoldDB" id="A0AAV1DP82"/>
<protein>
    <recommendedName>
        <fullName evidence="10">Homeobox-leucine zipper protein</fullName>
    </recommendedName>
    <alternativeName>
        <fullName evidence="10">HD-ZIP protein</fullName>
    </alternativeName>
    <alternativeName>
        <fullName evidence="10">Homeodomain transcription factor</fullName>
    </alternativeName>
</protein>
<dbReference type="EMBL" id="OX459123">
    <property type="protein sequence ID" value="CAI9109662.1"/>
    <property type="molecule type" value="Genomic_DNA"/>
</dbReference>
<evidence type="ECO:0000256" key="7">
    <source>
        <dbReference type="ARBA" id="ARBA00025748"/>
    </source>
</evidence>
<keyword evidence="2 10" id="KW-0805">Transcription regulation</keyword>
<dbReference type="PANTHER" id="PTHR24326">
    <property type="entry name" value="HOMEOBOX-LEUCINE ZIPPER PROTEIN"/>
    <property type="match status" value="1"/>
</dbReference>
<dbReference type="CDD" id="cd00086">
    <property type="entry name" value="homeodomain"/>
    <property type="match status" value="1"/>
</dbReference>
<dbReference type="Pfam" id="PF02183">
    <property type="entry name" value="HALZ"/>
    <property type="match status" value="1"/>
</dbReference>
<dbReference type="PROSITE" id="PS50071">
    <property type="entry name" value="HOMEOBOX_2"/>
    <property type="match status" value="1"/>
</dbReference>
<dbReference type="InterPro" id="IPR017970">
    <property type="entry name" value="Homeobox_CS"/>
</dbReference>
<evidence type="ECO:0000259" key="13">
    <source>
        <dbReference type="PROSITE" id="PS50071"/>
    </source>
</evidence>
<dbReference type="PROSITE" id="PS00027">
    <property type="entry name" value="HOMEOBOX_1"/>
    <property type="match status" value="1"/>
</dbReference>
<accession>A0AAV1DP82</accession>
<dbReference type="Pfam" id="PF00046">
    <property type="entry name" value="Homeodomain"/>
    <property type="match status" value="1"/>
</dbReference>
<keyword evidence="4 8" id="KW-0371">Homeobox</keyword>
<keyword evidence="15" id="KW-1185">Reference proteome</keyword>
<proteinExistence type="inferred from homology"/>
<name>A0AAV1DP82_OLDCO</name>
<dbReference type="InterPro" id="IPR009057">
    <property type="entry name" value="Homeodomain-like_sf"/>
</dbReference>
<dbReference type="InterPro" id="IPR045224">
    <property type="entry name" value="HDZip_class_I_plant"/>
</dbReference>
<evidence type="ECO:0000256" key="4">
    <source>
        <dbReference type="ARBA" id="ARBA00023155"/>
    </source>
</evidence>